<sequence>MPIQTKSILNEAEMSPSRRGTGYGKRRAGTVAVTNEVGQKWAEARKRNPSRTGADPSMAWVEAARA</sequence>
<evidence type="ECO:0000256" key="1">
    <source>
        <dbReference type="SAM" id="MobiDB-lite"/>
    </source>
</evidence>
<dbReference type="EMBL" id="ABXJ01000006">
    <property type="protein sequence ID" value="EEA91727.1"/>
    <property type="molecule type" value="Genomic_DNA"/>
</dbReference>
<accession>B6G7N0</accession>
<keyword evidence="3" id="KW-1185">Reference proteome</keyword>
<dbReference type="Proteomes" id="UP000003560">
    <property type="component" value="Unassembled WGS sequence"/>
</dbReference>
<comment type="caution">
    <text evidence="2">The sequence shown here is derived from an EMBL/GenBank/DDBJ whole genome shotgun (WGS) entry which is preliminary data.</text>
</comment>
<gene>
    <name evidence="2" type="ORF">COLSTE_00070</name>
</gene>
<organism evidence="2 3">
    <name type="scientific">Collinsella stercoris DSM 13279</name>
    <dbReference type="NCBI Taxonomy" id="445975"/>
    <lineage>
        <taxon>Bacteria</taxon>
        <taxon>Bacillati</taxon>
        <taxon>Actinomycetota</taxon>
        <taxon>Coriobacteriia</taxon>
        <taxon>Coriobacteriales</taxon>
        <taxon>Coriobacteriaceae</taxon>
        <taxon>Collinsella</taxon>
    </lineage>
</organism>
<dbReference type="HOGENOM" id="CLU_2823705_0_0_11"/>
<name>B6G7N0_9ACTN</name>
<evidence type="ECO:0000313" key="2">
    <source>
        <dbReference type="EMBL" id="EEA91727.1"/>
    </source>
</evidence>
<dbReference type="STRING" id="445975.COLSTE_00070"/>
<reference evidence="2 3" key="1">
    <citation type="submission" date="2008-10" db="EMBL/GenBank/DDBJ databases">
        <title>Draft genome sequence of Collinsella stercoris (DSM 13279).</title>
        <authorList>
            <person name="Sudarsanam P."/>
            <person name="Ley R."/>
            <person name="Guruge J."/>
            <person name="Turnbaugh P.J."/>
            <person name="Mahowald M."/>
            <person name="Liep D."/>
            <person name="Gordon J."/>
        </authorList>
    </citation>
    <scope>NUCLEOTIDE SEQUENCE [LARGE SCALE GENOMIC DNA]</scope>
    <source>
        <strain evidence="2 3">DSM 13279</strain>
    </source>
</reference>
<protein>
    <submittedName>
        <fullName evidence="2">Uncharacterized protein</fullName>
    </submittedName>
</protein>
<reference evidence="2 3" key="2">
    <citation type="submission" date="2008-10" db="EMBL/GenBank/DDBJ databases">
        <authorList>
            <person name="Fulton L."/>
            <person name="Clifton S."/>
            <person name="Fulton B."/>
            <person name="Xu J."/>
            <person name="Minx P."/>
            <person name="Pepin K.H."/>
            <person name="Johnson M."/>
            <person name="Thiruvilangam P."/>
            <person name="Bhonagiri V."/>
            <person name="Nash W.E."/>
            <person name="Mardis E.R."/>
            <person name="Wilson R.K."/>
        </authorList>
    </citation>
    <scope>NUCLEOTIDE SEQUENCE [LARGE SCALE GENOMIC DNA]</scope>
    <source>
        <strain evidence="2 3">DSM 13279</strain>
    </source>
</reference>
<proteinExistence type="predicted"/>
<feature type="region of interest" description="Disordered" evidence="1">
    <location>
        <begin position="1"/>
        <end position="27"/>
    </location>
</feature>
<feature type="region of interest" description="Disordered" evidence="1">
    <location>
        <begin position="43"/>
        <end position="66"/>
    </location>
</feature>
<evidence type="ECO:0000313" key="3">
    <source>
        <dbReference type="Proteomes" id="UP000003560"/>
    </source>
</evidence>
<dbReference type="AlphaFoldDB" id="B6G7N0"/>